<organism evidence="1">
    <name type="scientific">Rhodococcus hoagii (strain 103S)</name>
    <name type="common">Rhodococcus equi</name>
    <dbReference type="NCBI Taxonomy" id="685727"/>
    <lineage>
        <taxon>Bacteria</taxon>
        <taxon>Bacillati</taxon>
        <taxon>Actinomycetota</taxon>
        <taxon>Actinomycetes</taxon>
        <taxon>Mycobacteriales</taxon>
        <taxon>Nocardiaceae</taxon>
        <taxon>Prescottella</taxon>
    </lineage>
</organism>
<dbReference type="EMBL" id="FN563149">
    <property type="protein sequence ID" value="CBH49390.1"/>
    <property type="molecule type" value="Genomic_DNA"/>
</dbReference>
<reference evidence="1" key="1">
    <citation type="journal article" date="2010" name="PLoS Genet.">
        <title>The genome of a pathogenic rhodococcus: cooptive virulence underpinned by key gene acquisitions.</title>
        <authorList>
            <person name="Letek M."/>
            <person name="Gonzalez P."/>
            <person name="Macarthur I."/>
            <person name="Rodriguez H."/>
            <person name="Freeman T.C."/>
            <person name="Valero-Rello A."/>
            <person name="Blanco M."/>
            <person name="Buckley T."/>
            <person name="Cherevach I."/>
            <person name="Fahey R."/>
            <person name="Hapeshi A."/>
            <person name="Holdstock J."/>
            <person name="Leadon D."/>
            <person name="Navas J."/>
            <person name="Ocampo A."/>
            <person name="Quail M.A."/>
            <person name="Sanders M."/>
            <person name="Scortti M.M."/>
            <person name="Prescott J.F."/>
            <person name="Fogarty U."/>
            <person name="Meijer W.G."/>
            <person name="Parkhill J."/>
            <person name="Bentley S.D."/>
            <person name="Vazquez-Boland J.A."/>
        </authorList>
    </citation>
    <scope>NUCLEOTIDE SEQUENCE [LARGE SCALE GENOMIC DNA]</scope>
    <source>
        <strain evidence="1 2">103S</strain>
    </source>
</reference>
<sequence length="113" mass="12092">MEPIEINAGSWYLRALRADERVDDRPALRDGGVTDPDYVADRARQWETEQHFSWAVCEPTTGELLAEVGLTPGGADGALSGWARAGHDDALAAATEAVRRFAEGALGLAVTGR</sequence>
<dbReference type="AlphaFoldDB" id="A0A3S5YA72"/>
<dbReference type="KEGG" id="req:REQ_33940"/>
<gene>
    <name evidence="1" type="ordered locus">REQ_33940</name>
</gene>
<protein>
    <submittedName>
        <fullName evidence="1">Uncharacterized protein</fullName>
    </submittedName>
</protein>
<evidence type="ECO:0000313" key="2">
    <source>
        <dbReference type="Proteomes" id="UP000006892"/>
    </source>
</evidence>
<evidence type="ECO:0000313" key="1">
    <source>
        <dbReference type="EMBL" id="CBH49390.1"/>
    </source>
</evidence>
<name>A0A3S5YA72_RHOH1</name>
<accession>A0A3S5YA72</accession>
<dbReference type="RefSeq" id="WP_013416777.1">
    <property type="nucleotide sequence ID" value="NC_014659.1"/>
</dbReference>
<proteinExistence type="predicted"/>
<dbReference type="Proteomes" id="UP001154400">
    <property type="component" value="Chromosome"/>
</dbReference>